<proteinExistence type="predicted"/>
<sequence>MAKKRVDKSRLKIAADNSFVTMQNLRQNAQSGWLAFTLNEVTTTEQPCQDKSSFIKTDIEAIVDYMYDQLKLNDSIKDGYSTKALDVLDKHMADLDDFDKWFNEQPDHLKHIIEDIASKREFLEPKIKSIRALLEGQVAIKARLAKQWLDFDGQFRKFNRSKIICDDYCYEGAVISRKRAQENYYCGTAEEIKNISIHELTKYVNTVLKPELVNKIDALNEDYKKEIENMKTQIKDIAIKDYGRVFVDILRLQDEYIHYYQLFNVDFESYNIQLGEILLHIEGKLSHLIIAVEQHRRHCFQCAERSPVILPSKTITDAIGQSGIQNKMDVGTDLLMLVINSKTENIQIQSLNDIKHLFLDLNNKIKEIKERDMNVNTYIPVKEEIRQELDKEKQSFNELKSIVSKEWIESYLSLKGEAVLLNDRIQAVLDDVKEILALQLPLTQYVWSAALGAGPGRRVHPPSDGKGMQRPCAARSDLDASYVGDRDEVTPLIHIE</sequence>
<feature type="coiled-coil region" evidence="1">
    <location>
        <begin position="213"/>
        <end position="240"/>
    </location>
</feature>
<feature type="coiled-coil region" evidence="1">
    <location>
        <begin position="351"/>
        <end position="402"/>
    </location>
</feature>
<gene>
    <name evidence="2" type="ORF">LNINA_LOCUS15056</name>
</gene>
<name>A0AAV1K463_9NEOP</name>
<organism evidence="2 3">
    <name type="scientific">Leptosia nina</name>
    <dbReference type="NCBI Taxonomy" id="320188"/>
    <lineage>
        <taxon>Eukaryota</taxon>
        <taxon>Metazoa</taxon>
        <taxon>Ecdysozoa</taxon>
        <taxon>Arthropoda</taxon>
        <taxon>Hexapoda</taxon>
        <taxon>Insecta</taxon>
        <taxon>Pterygota</taxon>
        <taxon>Neoptera</taxon>
        <taxon>Endopterygota</taxon>
        <taxon>Lepidoptera</taxon>
        <taxon>Glossata</taxon>
        <taxon>Ditrysia</taxon>
        <taxon>Papilionoidea</taxon>
        <taxon>Pieridae</taxon>
        <taxon>Pierinae</taxon>
        <taxon>Leptosia</taxon>
    </lineage>
</organism>
<accession>A0AAV1K463</accession>
<comment type="caution">
    <text evidence="2">The sequence shown here is derived from an EMBL/GenBank/DDBJ whole genome shotgun (WGS) entry which is preliminary data.</text>
</comment>
<dbReference type="Proteomes" id="UP001497472">
    <property type="component" value="Unassembled WGS sequence"/>
</dbReference>
<dbReference type="AlphaFoldDB" id="A0AAV1K463"/>
<evidence type="ECO:0000256" key="1">
    <source>
        <dbReference type="SAM" id="Coils"/>
    </source>
</evidence>
<reference evidence="2 3" key="1">
    <citation type="submission" date="2023-11" db="EMBL/GenBank/DDBJ databases">
        <authorList>
            <person name="Okamura Y."/>
        </authorList>
    </citation>
    <scope>NUCLEOTIDE SEQUENCE [LARGE SCALE GENOMIC DNA]</scope>
</reference>
<evidence type="ECO:0000313" key="3">
    <source>
        <dbReference type="Proteomes" id="UP001497472"/>
    </source>
</evidence>
<keyword evidence="3" id="KW-1185">Reference proteome</keyword>
<keyword evidence="1" id="KW-0175">Coiled coil</keyword>
<dbReference type="EMBL" id="CAVLEF010000283">
    <property type="protein sequence ID" value="CAK1556294.1"/>
    <property type="molecule type" value="Genomic_DNA"/>
</dbReference>
<evidence type="ECO:0000313" key="2">
    <source>
        <dbReference type="EMBL" id="CAK1556294.1"/>
    </source>
</evidence>
<protein>
    <submittedName>
        <fullName evidence="2">Uncharacterized protein</fullName>
    </submittedName>
</protein>